<dbReference type="SUPFAM" id="SSF52833">
    <property type="entry name" value="Thioredoxin-like"/>
    <property type="match status" value="1"/>
</dbReference>
<dbReference type="CDD" id="cd03185">
    <property type="entry name" value="GST_C_Tau"/>
    <property type="match status" value="1"/>
</dbReference>
<dbReference type="GO" id="GO:0006749">
    <property type="term" value="P:glutathione metabolic process"/>
    <property type="evidence" value="ECO:0007669"/>
    <property type="project" value="InterPro"/>
</dbReference>
<dbReference type="PROSITE" id="PS50405">
    <property type="entry name" value="GST_CTER"/>
    <property type="match status" value="1"/>
</dbReference>
<keyword evidence="2" id="KW-0808">Transferase</keyword>
<dbReference type="InterPro" id="IPR004046">
    <property type="entry name" value="GST_C"/>
</dbReference>
<dbReference type="Gene3D" id="1.20.1050.10">
    <property type="match status" value="1"/>
</dbReference>
<dbReference type="SFLD" id="SFLDG01152">
    <property type="entry name" value="Main.3:_Omega-_and_Tau-like"/>
    <property type="match status" value="1"/>
</dbReference>
<dbReference type="SFLD" id="SFLDG00358">
    <property type="entry name" value="Main_(cytGST)"/>
    <property type="match status" value="1"/>
</dbReference>
<dbReference type="InterPro" id="IPR004045">
    <property type="entry name" value="Glutathione_S-Trfase_N"/>
</dbReference>
<evidence type="ECO:0000313" key="7">
    <source>
        <dbReference type="EMBL" id="UZD10838.1"/>
    </source>
</evidence>
<dbReference type="GO" id="GO:0005737">
    <property type="term" value="C:cytoplasm"/>
    <property type="evidence" value="ECO:0007669"/>
    <property type="project" value="TreeGrafter"/>
</dbReference>
<feature type="domain" description="GST C-terminal" evidence="6">
    <location>
        <begin position="84"/>
        <end position="220"/>
    </location>
</feature>
<comment type="similarity">
    <text evidence="4">Belongs to the GST superfamily.</text>
</comment>
<name>A0A9E8AIB1_9CONI</name>
<dbReference type="PANTHER" id="PTHR11260:SF781">
    <property type="entry name" value="GLUTATHIONE S-TRANSFERASE U19"/>
    <property type="match status" value="1"/>
</dbReference>
<comment type="catalytic activity">
    <reaction evidence="3">
        <text>RX + glutathione = an S-substituted glutathione + a halide anion + H(+)</text>
        <dbReference type="Rhea" id="RHEA:16437"/>
        <dbReference type="ChEBI" id="CHEBI:15378"/>
        <dbReference type="ChEBI" id="CHEBI:16042"/>
        <dbReference type="ChEBI" id="CHEBI:17792"/>
        <dbReference type="ChEBI" id="CHEBI:57925"/>
        <dbReference type="ChEBI" id="CHEBI:90779"/>
        <dbReference type="EC" id="2.5.1.18"/>
    </reaction>
</comment>
<organism evidence="7">
    <name type="scientific">Platycladus orientalis</name>
    <dbReference type="NCBI Taxonomy" id="58046"/>
    <lineage>
        <taxon>Eukaryota</taxon>
        <taxon>Viridiplantae</taxon>
        <taxon>Streptophyta</taxon>
        <taxon>Embryophyta</taxon>
        <taxon>Tracheophyta</taxon>
        <taxon>Spermatophyta</taxon>
        <taxon>Pinopsida</taxon>
        <taxon>Pinidae</taxon>
        <taxon>Conifers II</taxon>
        <taxon>Cupressales</taxon>
        <taxon>Cupressaceae</taxon>
        <taxon>Platycladus</taxon>
    </lineage>
</organism>
<dbReference type="Gene3D" id="3.40.30.10">
    <property type="entry name" value="Glutaredoxin"/>
    <property type="match status" value="1"/>
</dbReference>
<feature type="domain" description="GST N-terminal" evidence="5">
    <location>
        <begin position="2"/>
        <end position="82"/>
    </location>
</feature>
<accession>A0A9E8AIB1</accession>
<sequence>MEQVKVLVAETSPFVMRVLIALEEKGVKYEYQLEDLPHNKSELLLQMNPVYKKVPVLIHNGKPICESLIILQYIEETWGSEKHLPYDRALARFWADFVDRKFLDSGIRVVKSKDEAQEQAKRDMLENLQFLEGALKDMSAGGSLPFFGGKEFGFLDIAFIPYASRFRAFENIGNFKIPFETEYPLLDAWVRRCMERESVKKFLPSSDQILQKALQIRKRSVVD</sequence>
<evidence type="ECO:0000256" key="2">
    <source>
        <dbReference type="ARBA" id="ARBA00022679"/>
    </source>
</evidence>
<evidence type="ECO:0000256" key="3">
    <source>
        <dbReference type="ARBA" id="ARBA00047960"/>
    </source>
</evidence>
<dbReference type="CDD" id="cd03058">
    <property type="entry name" value="GST_N_Tau"/>
    <property type="match status" value="1"/>
</dbReference>
<evidence type="ECO:0000259" key="5">
    <source>
        <dbReference type="PROSITE" id="PS50404"/>
    </source>
</evidence>
<dbReference type="FunFam" id="3.40.30.10:FF:000014">
    <property type="entry name" value="Tau class glutathione S-transferase"/>
    <property type="match status" value="1"/>
</dbReference>
<dbReference type="SFLD" id="SFLDS00019">
    <property type="entry name" value="Glutathione_Transferase_(cytos"/>
    <property type="match status" value="1"/>
</dbReference>
<dbReference type="AlphaFoldDB" id="A0A9E8AIB1"/>
<dbReference type="InterPro" id="IPR036282">
    <property type="entry name" value="Glutathione-S-Trfase_C_sf"/>
</dbReference>
<dbReference type="EMBL" id="OL639632">
    <property type="protein sequence ID" value="UZD10838.1"/>
    <property type="molecule type" value="mRNA"/>
</dbReference>
<dbReference type="EC" id="2.5.1.18" evidence="1"/>
<dbReference type="InterPro" id="IPR036249">
    <property type="entry name" value="Thioredoxin-like_sf"/>
</dbReference>
<evidence type="ECO:0000256" key="1">
    <source>
        <dbReference type="ARBA" id="ARBA00012452"/>
    </source>
</evidence>
<dbReference type="SUPFAM" id="SSF47616">
    <property type="entry name" value="GST C-terminal domain-like"/>
    <property type="match status" value="1"/>
</dbReference>
<dbReference type="InterPro" id="IPR045073">
    <property type="entry name" value="Omega/Tau-like"/>
</dbReference>
<dbReference type="PROSITE" id="PS50404">
    <property type="entry name" value="GST_NTER"/>
    <property type="match status" value="1"/>
</dbReference>
<dbReference type="InterPro" id="IPR040079">
    <property type="entry name" value="Glutathione_S-Trfase"/>
</dbReference>
<proteinExistence type="evidence at transcript level"/>
<dbReference type="PANTHER" id="PTHR11260">
    <property type="entry name" value="GLUTATHIONE S-TRANSFERASE, GST, SUPERFAMILY, GST DOMAIN CONTAINING"/>
    <property type="match status" value="1"/>
</dbReference>
<dbReference type="InterPro" id="IPR045074">
    <property type="entry name" value="GST_C_Tau"/>
</dbReference>
<evidence type="ECO:0000256" key="4">
    <source>
        <dbReference type="RuleBase" id="RU003494"/>
    </source>
</evidence>
<protein>
    <recommendedName>
        <fullName evidence="1">glutathione transferase</fullName>
        <ecNumber evidence="1">2.5.1.18</ecNumber>
    </recommendedName>
</protein>
<dbReference type="InterPro" id="IPR010987">
    <property type="entry name" value="Glutathione-S-Trfase_C-like"/>
</dbReference>
<reference evidence="7" key="1">
    <citation type="submission" date="2021-11" db="EMBL/GenBank/DDBJ databases">
        <authorList>
            <person name="Wei M."/>
        </authorList>
    </citation>
    <scope>NUCLEOTIDE SEQUENCE</scope>
</reference>
<dbReference type="GO" id="GO:0004364">
    <property type="term" value="F:glutathione transferase activity"/>
    <property type="evidence" value="ECO:0007669"/>
    <property type="project" value="UniProtKB-EC"/>
</dbReference>
<evidence type="ECO:0000259" key="6">
    <source>
        <dbReference type="PROSITE" id="PS50405"/>
    </source>
</evidence>
<dbReference type="Pfam" id="PF02798">
    <property type="entry name" value="GST_N"/>
    <property type="match status" value="1"/>
</dbReference>
<dbReference type="Pfam" id="PF00043">
    <property type="entry name" value="GST_C"/>
    <property type="match status" value="1"/>
</dbReference>